<dbReference type="AlphaFoldDB" id="A0A2U1S781"/>
<feature type="transmembrane region" description="Helical" evidence="1">
    <location>
        <begin position="25"/>
        <end position="46"/>
    </location>
</feature>
<dbReference type="EMBL" id="MZGU01000004">
    <property type="protein sequence ID" value="PWB85932.1"/>
    <property type="molecule type" value="Genomic_DNA"/>
</dbReference>
<keyword evidence="1" id="KW-1133">Transmembrane helix</keyword>
<dbReference type="OrthoDB" id="65798at2157"/>
<dbReference type="InterPro" id="IPR019206">
    <property type="entry name" value="DUF2085_TM"/>
</dbReference>
<keyword evidence="1" id="KW-0812">Transmembrane</keyword>
<feature type="transmembrane region" description="Helical" evidence="1">
    <location>
        <begin position="52"/>
        <end position="71"/>
    </location>
</feature>
<keyword evidence="3" id="KW-1185">Reference proteome</keyword>
<proteinExistence type="predicted"/>
<evidence type="ECO:0000256" key="1">
    <source>
        <dbReference type="SAM" id="Phobius"/>
    </source>
</evidence>
<feature type="transmembrane region" description="Helical" evidence="1">
    <location>
        <begin position="83"/>
        <end position="102"/>
    </location>
</feature>
<protein>
    <recommendedName>
        <fullName evidence="4">DUF2085 domain-containing protein</fullName>
    </recommendedName>
</protein>
<evidence type="ECO:0000313" key="2">
    <source>
        <dbReference type="EMBL" id="PWB85932.1"/>
    </source>
</evidence>
<gene>
    <name evidence="2" type="ORF">MBBWO_07840</name>
</gene>
<reference evidence="2 3" key="1">
    <citation type="submission" date="2017-03" db="EMBL/GenBank/DDBJ databases">
        <title>Genome sequence of Methanobrevibacter wosei.</title>
        <authorList>
            <person name="Poehlein A."/>
            <person name="Seedorf H."/>
            <person name="Daniel R."/>
        </authorList>
    </citation>
    <scope>NUCLEOTIDE SEQUENCE [LARGE SCALE GENOMIC DNA]</scope>
    <source>
        <strain evidence="2 3">DSM 11979</strain>
    </source>
</reference>
<evidence type="ECO:0000313" key="3">
    <source>
        <dbReference type="Proteomes" id="UP000245577"/>
    </source>
</evidence>
<sequence>MSIFKYFCHQIPERSFFIGSHQFPVCARCTGAYLGIAIMILVYFSIPMPFNLDMIFLSFILAIPAVVDGVTQLFNFRVSNNGLRVITGFLLGVAIVIFFKSLKHIFLL</sequence>
<name>A0A2U1S781_9EURY</name>
<dbReference type="Proteomes" id="UP000245577">
    <property type="component" value="Unassembled WGS sequence"/>
</dbReference>
<evidence type="ECO:0008006" key="4">
    <source>
        <dbReference type="Google" id="ProtNLM"/>
    </source>
</evidence>
<keyword evidence="1" id="KW-0472">Membrane</keyword>
<organism evidence="2 3">
    <name type="scientific">Methanobrevibacter woesei</name>
    <dbReference type="NCBI Taxonomy" id="190976"/>
    <lineage>
        <taxon>Archaea</taxon>
        <taxon>Methanobacteriati</taxon>
        <taxon>Methanobacteriota</taxon>
        <taxon>Methanomada group</taxon>
        <taxon>Methanobacteria</taxon>
        <taxon>Methanobacteriales</taxon>
        <taxon>Methanobacteriaceae</taxon>
        <taxon>Methanobrevibacter</taxon>
    </lineage>
</organism>
<accession>A0A2U1S781</accession>
<dbReference type="Pfam" id="PF09858">
    <property type="entry name" value="DUF2085"/>
    <property type="match status" value="1"/>
</dbReference>
<comment type="caution">
    <text evidence="2">The sequence shown here is derived from an EMBL/GenBank/DDBJ whole genome shotgun (WGS) entry which is preliminary data.</text>
</comment>
<dbReference type="RefSeq" id="WP_116669577.1">
    <property type="nucleotide sequence ID" value="NZ_JALEWY010000010.1"/>
</dbReference>